<sequence length="244" mass="28847">MEKLVNNNLHIEKYNPTDTYIYSFIFFILSSSLFILNSINKINSRFIYMNFIMMFIFFMFNFIVITYTKPFSIGENVVVDSVVIGYKILFFLPTLYVSLFLLKNIVVTLKIDIFFNSYQFYYKSSLDIRIKRLIARVIDLIIMYSMSIIFFTNPIVGVILTYFAYNFLFELTFKTTIGKKIFGLTIEDKSENSFVYSIKVFLRTVMRFIPLYGCTVLFNKRGVHEYFSNVNTVTIALINKKRVE</sequence>
<keyword evidence="1" id="KW-1133">Transmembrane helix</keyword>
<feature type="transmembrane region" description="Helical" evidence="1">
    <location>
        <begin position="46"/>
        <end position="68"/>
    </location>
</feature>
<feature type="transmembrane region" description="Helical" evidence="1">
    <location>
        <begin position="88"/>
        <end position="116"/>
    </location>
</feature>
<feature type="transmembrane region" description="Helical" evidence="1">
    <location>
        <begin position="20"/>
        <end position="39"/>
    </location>
</feature>
<dbReference type="EMBL" id="MTCY01000075">
    <property type="protein sequence ID" value="OWP74347.1"/>
    <property type="molecule type" value="Genomic_DNA"/>
</dbReference>
<keyword evidence="1" id="KW-0472">Membrane</keyword>
<organism evidence="2 3">
    <name type="scientific">Flavobacterium columnare</name>
    <dbReference type="NCBI Taxonomy" id="996"/>
    <lineage>
        <taxon>Bacteria</taxon>
        <taxon>Pseudomonadati</taxon>
        <taxon>Bacteroidota</taxon>
        <taxon>Flavobacteriia</taxon>
        <taxon>Flavobacteriales</taxon>
        <taxon>Flavobacteriaceae</taxon>
        <taxon>Flavobacterium</taxon>
    </lineage>
</organism>
<name>A0A246G7D6_9FLAO</name>
<feature type="transmembrane region" description="Helical" evidence="1">
    <location>
        <begin position="137"/>
        <end position="165"/>
    </location>
</feature>
<evidence type="ECO:0000256" key="1">
    <source>
        <dbReference type="SAM" id="Phobius"/>
    </source>
</evidence>
<reference evidence="2 3" key="1">
    <citation type="journal article" date="2017" name="Infect. Genet. Evol.">
        <title>Comparative genome analysis of fish pathogen Flavobacterium columnare reveals extensive sequence diversity within the species.</title>
        <authorList>
            <person name="Kayansamruaj P."/>
            <person name="Dong H.T."/>
            <person name="Hirono I."/>
            <person name="Kondo H."/>
            <person name="Senapin S."/>
            <person name="Rodkhum C."/>
        </authorList>
    </citation>
    <scope>NUCLEOTIDE SEQUENCE [LARGE SCALE GENOMIC DNA]</scope>
    <source>
        <strain evidence="2 3">1214</strain>
    </source>
</reference>
<dbReference type="Proteomes" id="UP000198034">
    <property type="component" value="Unassembled WGS sequence"/>
</dbReference>
<evidence type="ECO:0000313" key="2">
    <source>
        <dbReference type="EMBL" id="OWP74347.1"/>
    </source>
</evidence>
<proteinExistence type="predicted"/>
<dbReference type="AlphaFoldDB" id="A0A246G7D6"/>
<accession>A0A246G7D6</accession>
<gene>
    <name evidence="2" type="ORF">BWK62_14575</name>
</gene>
<evidence type="ECO:0000313" key="3">
    <source>
        <dbReference type="Proteomes" id="UP000198034"/>
    </source>
</evidence>
<keyword evidence="1" id="KW-0812">Transmembrane</keyword>
<comment type="caution">
    <text evidence="2">The sequence shown here is derived from an EMBL/GenBank/DDBJ whole genome shotgun (WGS) entry which is preliminary data.</text>
</comment>
<protein>
    <submittedName>
        <fullName evidence="2">Uncharacterized protein</fullName>
    </submittedName>
</protein>